<keyword evidence="3 7" id="KW-0812">Transmembrane</keyword>
<dbReference type="InterPro" id="IPR003838">
    <property type="entry name" value="ABC3_permease_C"/>
</dbReference>
<evidence type="ECO:0000256" key="4">
    <source>
        <dbReference type="ARBA" id="ARBA00022989"/>
    </source>
</evidence>
<name>A0AAU2AFE9_9ACTN</name>
<dbReference type="PANTHER" id="PTHR30572:SF4">
    <property type="entry name" value="ABC TRANSPORTER PERMEASE YTRF"/>
    <property type="match status" value="1"/>
</dbReference>
<evidence type="ECO:0000256" key="7">
    <source>
        <dbReference type="SAM" id="Phobius"/>
    </source>
</evidence>
<keyword evidence="4 7" id="KW-1133">Transmembrane helix</keyword>
<dbReference type="EMBL" id="CP108222">
    <property type="protein sequence ID" value="WTT23208.1"/>
    <property type="molecule type" value="Genomic_DNA"/>
</dbReference>
<evidence type="ECO:0000313" key="10">
    <source>
        <dbReference type="EMBL" id="WTT23208.1"/>
    </source>
</evidence>
<comment type="similarity">
    <text evidence="6">Belongs to the ABC-4 integral membrane protein family.</text>
</comment>
<dbReference type="Pfam" id="PF02687">
    <property type="entry name" value="FtsX"/>
    <property type="match status" value="1"/>
</dbReference>
<feature type="domain" description="ABC3 transporter permease C-terminal" evidence="8">
    <location>
        <begin position="265"/>
        <end position="405"/>
    </location>
</feature>
<evidence type="ECO:0000256" key="3">
    <source>
        <dbReference type="ARBA" id="ARBA00022692"/>
    </source>
</evidence>
<gene>
    <name evidence="10" type="ORF">OHA22_50445</name>
</gene>
<dbReference type="InterPro" id="IPR025857">
    <property type="entry name" value="MacB_PCD"/>
</dbReference>
<dbReference type="PANTHER" id="PTHR30572">
    <property type="entry name" value="MEMBRANE COMPONENT OF TRANSPORTER-RELATED"/>
    <property type="match status" value="1"/>
</dbReference>
<evidence type="ECO:0000256" key="2">
    <source>
        <dbReference type="ARBA" id="ARBA00022475"/>
    </source>
</evidence>
<comment type="subcellular location">
    <subcellularLocation>
        <location evidence="1">Cell membrane</location>
        <topology evidence="1">Multi-pass membrane protein</topology>
    </subcellularLocation>
</comment>
<dbReference type="GO" id="GO:0005886">
    <property type="term" value="C:plasma membrane"/>
    <property type="evidence" value="ECO:0007669"/>
    <property type="project" value="UniProtKB-SubCell"/>
</dbReference>
<protein>
    <submittedName>
        <fullName evidence="10">ABC transporter permease</fullName>
    </submittedName>
</protein>
<evidence type="ECO:0000256" key="5">
    <source>
        <dbReference type="ARBA" id="ARBA00023136"/>
    </source>
</evidence>
<dbReference type="GO" id="GO:0022857">
    <property type="term" value="F:transmembrane transporter activity"/>
    <property type="evidence" value="ECO:0007669"/>
    <property type="project" value="TreeGrafter"/>
</dbReference>
<evidence type="ECO:0000259" key="8">
    <source>
        <dbReference type="Pfam" id="PF02687"/>
    </source>
</evidence>
<feature type="transmembrane region" description="Helical" evidence="7">
    <location>
        <begin position="375"/>
        <end position="397"/>
    </location>
</feature>
<dbReference type="InterPro" id="IPR050250">
    <property type="entry name" value="Macrolide_Exporter_MacB"/>
</dbReference>
<reference evidence="10" key="1">
    <citation type="submission" date="2022-10" db="EMBL/GenBank/DDBJ databases">
        <title>The complete genomes of actinobacterial strains from the NBC collection.</title>
        <authorList>
            <person name="Joergensen T.S."/>
            <person name="Alvarez Arevalo M."/>
            <person name="Sterndorff E.B."/>
            <person name="Faurdal D."/>
            <person name="Vuksanovic O."/>
            <person name="Mourched A.-S."/>
            <person name="Charusanti P."/>
            <person name="Shaw S."/>
            <person name="Blin K."/>
            <person name="Weber T."/>
        </authorList>
    </citation>
    <scope>NUCLEOTIDE SEQUENCE</scope>
    <source>
        <strain evidence="10">NBC_00093</strain>
    </source>
</reference>
<evidence type="ECO:0000259" key="9">
    <source>
        <dbReference type="Pfam" id="PF12704"/>
    </source>
</evidence>
<keyword evidence="2" id="KW-1003">Cell membrane</keyword>
<dbReference type="AlphaFoldDB" id="A0AAU2AFE9"/>
<evidence type="ECO:0000256" key="6">
    <source>
        <dbReference type="ARBA" id="ARBA00038076"/>
    </source>
</evidence>
<feature type="domain" description="MacB-like periplasmic core" evidence="9">
    <location>
        <begin position="23"/>
        <end position="233"/>
    </location>
</feature>
<dbReference type="Pfam" id="PF12704">
    <property type="entry name" value="MacB_PCD"/>
    <property type="match status" value="1"/>
</dbReference>
<proteinExistence type="inferred from homology"/>
<accession>A0AAU2AFE9</accession>
<keyword evidence="5 7" id="KW-0472">Membrane</keyword>
<organism evidence="10">
    <name type="scientific">Streptomyces sp. NBC_00093</name>
    <dbReference type="NCBI Taxonomy" id="2975649"/>
    <lineage>
        <taxon>Bacteria</taxon>
        <taxon>Bacillati</taxon>
        <taxon>Actinomycetota</taxon>
        <taxon>Actinomycetes</taxon>
        <taxon>Kitasatosporales</taxon>
        <taxon>Streptomycetaceae</taxon>
        <taxon>Streptomyces</taxon>
    </lineage>
</organism>
<sequence>MPRFTLVWAELKGRPIRTLTGAISLAIGLALFLSLQAYGTGYREAARAPLSEIGTDIVAQREGDRPKAFEGAVFPHSAAAITDEEASAVAATEGVEATSRALIFWSFQDEDLVVTLGMDPAERIGPGRLSAGLRDGRFLKPQDSGAVVLDLSYAEQKQIKTGDTFSIAGRAFEVVGLVDTSRAGQIANANAYLPLGDAQKITAAAGISGPTDVNMVFVTAQPSQSEAVAREIAAGLGEDSLITTPQSFDDALGSTFSLIDRFGLLVGIAALLVAAAGLARTVGANLAERRRDVAVLRAVGWPRRSVTAQLTAETTAITALGLVIGVLAAVGVTWALSTTQVTVPVPWELSPTPHFLAGGARQLSLTVPLRASLDVLLIASAALAGLVAAALVSVFAARRAAGIKPMEAWRVQ</sequence>
<feature type="transmembrane region" description="Helical" evidence="7">
    <location>
        <begin position="314"/>
        <end position="336"/>
    </location>
</feature>
<feature type="transmembrane region" description="Helical" evidence="7">
    <location>
        <begin position="262"/>
        <end position="282"/>
    </location>
</feature>
<evidence type="ECO:0000256" key="1">
    <source>
        <dbReference type="ARBA" id="ARBA00004651"/>
    </source>
</evidence>